<dbReference type="Pfam" id="PF01262">
    <property type="entry name" value="AlaDh_PNT_C"/>
    <property type="match status" value="1"/>
</dbReference>
<sequence>MRSVRSPQLIGFPRESTPGDRRTLLTPVTARALAAAGFEMLAEPGLGEGTGCPDSVLAGHGVRFAAAEEVWAAPLVLRYKNPDPSDLARLAPGQAIAALFHAEGSPAMLAALTRAKVTAYSYELLTENGRFPLGTAGGTIAGIQAVHVGARALQHPAGRGVLLGGVPGADPARVVVIGSGNVGSAAARTAAALDARVTVLTRTPAAAAEYRTRAPVGVTVEVNSRQRRAAWLPRADLVIGAILISTHDTPPMITETDLARMPPGAVVVDATCGYGPGYLPTAGPVQAPGDPPHITGGILHVKLDTLPALVPVTASRAYAAAAAPYLVRLAHHALAGRRDEAVGSAVIARDGALVHAVCERHAAFYRTGATA</sequence>
<dbReference type="Gene3D" id="3.40.50.720">
    <property type="entry name" value="NAD(P)-binding Rossmann-like Domain"/>
    <property type="match status" value="2"/>
</dbReference>
<proteinExistence type="predicted"/>
<dbReference type="InterPro" id="IPR036291">
    <property type="entry name" value="NAD(P)-bd_dom_sf"/>
</dbReference>
<evidence type="ECO:0000256" key="1">
    <source>
        <dbReference type="ARBA" id="ARBA00023002"/>
    </source>
</evidence>
<feature type="domain" description="Alanine dehydrogenase/pyridine nucleotide transhydrogenase NAD(H)-binding" evidence="3">
    <location>
        <begin position="152"/>
        <end position="302"/>
    </location>
</feature>
<feature type="domain" description="Alanine dehydrogenase/pyridine nucleotide transhydrogenase N-terminal" evidence="4">
    <location>
        <begin position="11"/>
        <end position="141"/>
    </location>
</feature>
<dbReference type="InterPro" id="IPR007698">
    <property type="entry name" value="AlaDH/PNT_NAD(H)-bd"/>
</dbReference>
<dbReference type="SUPFAM" id="SSF52283">
    <property type="entry name" value="Formate/glycerate dehydrogenase catalytic domain-like"/>
    <property type="match status" value="1"/>
</dbReference>
<comment type="caution">
    <text evidence="5">The sequence shown here is derived from an EMBL/GenBank/DDBJ whole genome shotgun (WGS) entry which is preliminary data.</text>
</comment>
<dbReference type="RefSeq" id="WP_311667729.1">
    <property type="nucleotide sequence ID" value="NZ_JAVREO010000008.1"/>
</dbReference>
<feature type="region of interest" description="Disordered" evidence="2">
    <location>
        <begin position="1"/>
        <end position="21"/>
    </location>
</feature>
<keyword evidence="6" id="KW-1185">Reference proteome</keyword>
<dbReference type="Proteomes" id="UP001183410">
    <property type="component" value="Unassembled WGS sequence"/>
</dbReference>
<keyword evidence="1" id="KW-0560">Oxidoreductase</keyword>
<dbReference type="EMBL" id="JAVREO010000008">
    <property type="protein sequence ID" value="MDT0267643.1"/>
    <property type="molecule type" value="Genomic_DNA"/>
</dbReference>
<reference evidence="6" key="1">
    <citation type="submission" date="2023-07" db="EMBL/GenBank/DDBJ databases">
        <title>30 novel species of actinomycetes from the DSMZ collection.</title>
        <authorList>
            <person name="Nouioui I."/>
        </authorList>
    </citation>
    <scope>NUCLEOTIDE SEQUENCE [LARGE SCALE GENOMIC DNA]</scope>
    <source>
        <strain evidence="6">DSM 44915</strain>
    </source>
</reference>
<accession>A0ABU2JSF1</accession>
<dbReference type="SUPFAM" id="SSF51735">
    <property type="entry name" value="NAD(P)-binding Rossmann-fold domains"/>
    <property type="match status" value="1"/>
</dbReference>
<protein>
    <submittedName>
        <fullName evidence="5">NAD(P)-dependent oxidoreductase</fullName>
    </submittedName>
</protein>
<organism evidence="5 6">
    <name type="scientific">Streptomyces chisholmiae</name>
    <dbReference type="NCBI Taxonomy" id="3075540"/>
    <lineage>
        <taxon>Bacteria</taxon>
        <taxon>Bacillati</taxon>
        <taxon>Actinomycetota</taxon>
        <taxon>Actinomycetes</taxon>
        <taxon>Kitasatosporales</taxon>
        <taxon>Streptomycetaceae</taxon>
        <taxon>Streptomyces</taxon>
    </lineage>
</organism>
<dbReference type="SMART" id="SM01003">
    <property type="entry name" value="AlaDh_PNT_N"/>
    <property type="match status" value="1"/>
</dbReference>
<evidence type="ECO:0000256" key="2">
    <source>
        <dbReference type="SAM" id="MobiDB-lite"/>
    </source>
</evidence>
<dbReference type="InterPro" id="IPR007886">
    <property type="entry name" value="AlaDH/PNT_N"/>
</dbReference>
<dbReference type="SMART" id="SM01002">
    <property type="entry name" value="AlaDh_PNT_C"/>
    <property type="match status" value="1"/>
</dbReference>
<dbReference type="PANTHER" id="PTHR42795:SF1">
    <property type="entry name" value="ALANINE DEHYDROGENASE"/>
    <property type="match status" value="1"/>
</dbReference>
<evidence type="ECO:0000259" key="4">
    <source>
        <dbReference type="SMART" id="SM01003"/>
    </source>
</evidence>
<evidence type="ECO:0000313" key="6">
    <source>
        <dbReference type="Proteomes" id="UP001183410"/>
    </source>
</evidence>
<dbReference type="Pfam" id="PF05222">
    <property type="entry name" value="AlaDh_PNT_N"/>
    <property type="match status" value="1"/>
</dbReference>
<evidence type="ECO:0000259" key="3">
    <source>
        <dbReference type="SMART" id="SM01002"/>
    </source>
</evidence>
<evidence type="ECO:0000313" key="5">
    <source>
        <dbReference type="EMBL" id="MDT0267643.1"/>
    </source>
</evidence>
<gene>
    <name evidence="5" type="ORF">RM844_15250</name>
</gene>
<name>A0ABU2JSF1_9ACTN</name>
<dbReference type="PANTHER" id="PTHR42795">
    <property type="entry name" value="ALANINE DEHYDROGENASE"/>
    <property type="match status" value="1"/>
</dbReference>